<dbReference type="Pfam" id="PF14291">
    <property type="entry name" value="DUF4371"/>
    <property type="match status" value="1"/>
</dbReference>
<dbReference type="PANTHER" id="PTHR45749:SF36">
    <property type="entry name" value="ZINC FINGER MYM-TYPE PROTEIN 1-LIKE"/>
    <property type="match status" value="1"/>
</dbReference>
<organism evidence="2">
    <name type="scientific">Fagus sylvatica</name>
    <name type="common">Beechnut</name>
    <dbReference type="NCBI Taxonomy" id="28930"/>
    <lineage>
        <taxon>Eukaryota</taxon>
        <taxon>Viridiplantae</taxon>
        <taxon>Streptophyta</taxon>
        <taxon>Embryophyta</taxon>
        <taxon>Tracheophyta</taxon>
        <taxon>Spermatophyta</taxon>
        <taxon>Magnoliopsida</taxon>
        <taxon>eudicotyledons</taxon>
        <taxon>Gunneridae</taxon>
        <taxon>Pentapetalae</taxon>
        <taxon>rosids</taxon>
        <taxon>fabids</taxon>
        <taxon>Fagales</taxon>
        <taxon>Fagaceae</taxon>
        <taxon>Fagus</taxon>
    </lineage>
</organism>
<sequence length="73" mass="8150">MKDVKAVTLKNAPDNNKLISPAIQKDIEQMAVALRYVDKKGYVVERFLGIEHVTNTSALSLKATVEDLFVDMD</sequence>
<evidence type="ECO:0000259" key="1">
    <source>
        <dbReference type="Pfam" id="PF14291"/>
    </source>
</evidence>
<gene>
    <name evidence="2" type="ORF">FSB_LOCUS44234</name>
</gene>
<feature type="domain" description="DUF4371" evidence="1">
    <location>
        <begin position="26"/>
        <end position="70"/>
    </location>
</feature>
<evidence type="ECO:0000313" key="2">
    <source>
        <dbReference type="EMBL" id="SPD16352.1"/>
    </source>
</evidence>
<dbReference type="PANTHER" id="PTHR45749">
    <property type="match status" value="1"/>
</dbReference>
<protein>
    <recommendedName>
        <fullName evidence="1">DUF4371 domain-containing protein</fullName>
    </recommendedName>
</protein>
<proteinExistence type="predicted"/>
<reference evidence="2" key="1">
    <citation type="submission" date="2018-02" db="EMBL/GenBank/DDBJ databases">
        <authorList>
            <person name="Cohen D.B."/>
            <person name="Kent A.D."/>
        </authorList>
    </citation>
    <scope>NUCLEOTIDE SEQUENCE</scope>
</reference>
<dbReference type="EMBL" id="OIVN01004260">
    <property type="protein sequence ID" value="SPD16352.1"/>
    <property type="molecule type" value="Genomic_DNA"/>
</dbReference>
<dbReference type="InterPro" id="IPR025398">
    <property type="entry name" value="DUF4371"/>
</dbReference>
<accession>A0A2N9HVK2</accession>
<dbReference type="AlphaFoldDB" id="A0A2N9HVK2"/>
<name>A0A2N9HVK2_FAGSY</name>